<dbReference type="GO" id="GO:0005524">
    <property type="term" value="F:ATP binding"/>
    <property type="evidence" value="ECO:0007669"/>
    <property type="project" value="UniProtKB-KW"/>
</dbReference>
<dbReference type="PANTHER" id="PTHR43700:SF1">
    <property type="entry name" value="PHOSPHORIBOSYLAMINOIMIDAZOLE-SUCCINOCARBOXAMIDE SYNTHASE"/>
    <property type="match status" value="1"/>
</dbReference>
<dbReference type="GO" id="GO:0004639">
    <property type="term" value="F:phosphoribosylaminoimidazolesuccinocarboxamide synthase activity"/>
    <property type="evidence" value="ECO:0007669"/>
    <property type="project" value="UniProtKB-EC"/>
</dbReference>
<keyword evidence="5" id="KW-0547">Nucleotide-binding</keyword>
<organism evidence="11 12">
    <name type="scientific">Clathrus columnatus</name>
    <dbReference type="NCBI Taxonomy" id="1419009"/>
    <lineage>
        <taxon>Eukaryota</taxon>
        <taxon>Fungi</taxon>
        <taxon>Dikarya</taxon>
        <taxon>Basidiomycota</taxon>
        <taxon>Agaricomycotina</taxon>
        <taxon>Agaricomycetes</taxon>
        <taxon>Phallomycetidae</taxon>
        <taxon>Phallales</taxon>
        <taxon>Clathraceae</taxon>
        <taxon>Clathrus</taxon>
    </lineage>
</organism>
<evidence type="ECO:0000256" key="8">
    <source>
        <dbReference type="ARBA" id="ARBA00030409"/>
    </source>
</evidence>
<dbReference type="GO" id="GO:0006189">
    <property type="term" value="P:'de novo' IMP biosynthetic process"/>
    <property type="evidence" value="ECO:0007669"/>
    <property type="project" value="TreeGrafter"/>
</dbReference>
<comment type="pathway">
    <text evidence="1">Purine metabolism; IMP biosynthesis via de novo pathway; 5-amino-1-(5-phospho-D-ribosyl)imidazole-4-carboxamide from 5-amino-1-(5-phospho-D-ribosyl)imidazole-4-carboxylate: step 1/2.</text>
</comment>
<dbReference type="Pfam" id="PF01259">
    <property type="entry name" value="SAICAR_synt"/>
    <property type="match status" value="2"/>
</dbReference>
<evidence type="ECO:0000256" key="3">
    <source>
        <dbReference type="ARBA" id="ARBA00016460"/>
    </source>
</evidence>
<evidence type="ECO:0000256" key="1">
    <source>
        <dbReference type="ARBA" id="ARBA00004672"/>
    </source>
</evidence>
<reference evidence="11" key="1">
    <citation type="submission" date="2021-10" db="EMBL/GenBank/DDBJ databases">
        <title>De novo Genome Assembly of Clathrus columnatus (Basidiomycota, Fungi) Using Illumina and Nanopore Sequence Data.</title>
        <authorList>
            <person name="Ogiso-Tanaka E."/>
            <person name="Itagaki H."/>
            <person name="Hosoya T."/>
            <person name="Hosaka K."/>
        </authorList>
    </citation>
    <scope>NUCLEOTIDE SEQUENCE</scope>
    <source>
        <strain evidence="11">MO-923</strain>
    </source>
</reference>
<dbReference type="EC" id="6.3.2.6" evidence="2"/>
<feature type="region of interest" description="Disordered" evidence="9">
    <location>
        <begin position="267"/>
        <end position="289"/>
    </location>
</feature>
<keyword evidence="7" id="KW-0067">ATP-binding</keyword>
<evidence type="ECO:0000256" key="7">
    <source>
        <dbReference type="ARBA" id="ARBA00022840"/>
    </source>
</evidence>
<dbReference type="AlphaFoldDB" id="A0AAV5AER7"/>
<dbReference type="Proteomes" id="UP001050691">
    <property type="component" value="Unassembled WGS sequence"/>
</dbReference>
<dbReference type="PROSITE" id="PS01058">
    <property type="entry name" value="SAICAR_SYNTHETASE_2"/>
    <property type="match status" value="1"/>
</dbReference>
<gene>
    <name evidence="11" type="ORF">Clacol_005623</name>
</gene>
<accession>A0AAV5AER7</accession>
<evidence type="ECO:0000313" key="12">
    <source>
        <dbReference type="Proteomes" id="UP001050691"/>
    </source>
</evidence>
<dbReference type="PANTHER" id="PTHR43700">
    <property type="entry name" value="PHOSPHORIBOSYLAMINOIMIDAZOLE-SUCCINOCARBOXAMIDE SYNTHASE"/>
    <property type="match status" value="1"/>
</dbReference>
<dbReference type="PROSITE" id="PS01057">
    <property type="entry name" value="SAICAR_SYNTHETASE_1"/>
    <property type="match status" value="1"/>
</dbReference>
<evidence type="ECO:0000313" key="11">
    <source>
        <dbReference type="EMBL" id="GJJ11390.1"/>
    </source>
</evidence>
<evidence type="ECO:0000256" key="4">
    <source>
        <dbReference type="ARBA" id="ARBA00022598"/>
    </source>
</evidence>
<evidence type="ECO:0000256" key="2">
    <source>
        <dbReference type="ARBA" id="ARBA00012217"/>
    </source>
</evidence>
<dbReference type="InterPro" id="IPR018236">
    <property type="entry name" value="SAICAR_synthetase_CS"/>
</dbReference>
<feature type="compositionally biased region" description="Polar residues" evidence="9">
    <location>
        <begin position="269"/>
        <end position="283"/>
    </location>
</feature>
<dbReference type="HAMAP" id="MF_00137">
    <property type="entry name" value="SAICAR_synth"/>
    <property type="match status" value="1"/>
</dbReference>
<proteinExistence type="inferred from homology"/>
<keyword evidence="12" id="KW-1185">Reference proteome</keyword>
<feature type="domain" description="SAICAR synthetase/ADE2 N-terminal" evidence="10">
    <location>
        <begin position="294"/>
        <end position="335"/>
    </location>
</feature>
<keyword evidence="6" id="KW-0658">Purine biosynthesis</keyword>
<dbReference type="GO" id="GO:0005737">
    <property type="term" value="C:cytoplasm"/>
    <property type="evidence" value="ECO:0007669"/>
    <property type="project" value="TreeGrafter"/>
</dbReference>
<evidence type="ECO:0000256" key="9">
    <source>
        <dbReference type="SAM" id="MobiDB-lite"/>
    </source>
</evidence>
<name>A0AAV5AER7_9AGAM</name>
<sequence length="378" mass="41930">MLPPLPPQPLLQTSLPTSLNLELVSRGKVRDIYNVPFSEDLAKFYASKLGESGGIDLKIRDVEQGALLFIATDRISAYDVIFKNGISQKGILLTQLSAFWFKELGDIVPNHVISTSFEEIISVLPLHPEEMTQSDYEDLKTQLKGRTMLVRKARVIPIEAIVRGYLTGSAWSEYKAHSTVHSIPVPPNLIESQKLPEPLFTPSTKADIGMHDENISPQRAREIIGTELYDRVEEISLALYKRAASYAETKGLILADTKFEFGLVDSEPEVSSGTAGSDPNFRSQPDGKSKWAPLLIDELLTPDSSRYWPLEGYQPGKPQPSFDKQYLRDWMVMNGFKKGLESGPPGKDGEGWFIAAGIGEGTRQRYVDCVGRLTGTAN</sequence>
<evidence type="ECO:0000259" key="10">
    <source>
        <dbReference type="Pfam" id="PF01259"/>
    </source>
</evidence>
<protein>
    <recommendedName>
        <fullName evidence="3">Phosphoribosylaminoimidazole-succinocarboxamide synthase</fullName>
        <ecNumber evidence="2">6.3.2.6</ecNumber>
    </recommendedName>
    <alternativeName>
        <fullName evidence="8">SAICAR synthetase</fullName>
    </alternativeName>
</protein>
<evidence type="ECO:0000256" key="5">
    <source>
        <dbReference type="ARBA" id="ARBA00022741"/>
    </source>
</evidence>
<dbReference type="InterPro" id="IPR028923">
    <property type="entry name" value="SAICAR_synt/ADE2_N"/>
</dbReference>
<dbReference type="EMBL" id="BPWL01000006">
    <property type="protein sequence ID" value="GJJ11390.1"/>
    <property type="molecule type" value="Genomic_DNA"/>
</dbReference>
<dbReference type="SUPFAM" id="SSF56104">
    <property type="entry name" value="SAICAR synthase-like"/>
    <property type="match status" value="1"/>
</dbReference>
<feature type="domain" description="SAICAR synthetase/ADE2 N-terminal" evidence="10">
    <location>
        <begin position="63"/>
        <end position="265"/>
    </location>
</feature>
<dbReference type="Gene3D" id="3.30.200.20">
    <property type="entry name" value="Phosphorylase Kinase, domain 1"/>
    <property type="match status" value="1"/>
</dbReference>
<dbReference type="CDD" id="cd01414">
    <property type="entry name" value="SAICAR_synt_Sc"/>
    <property type="match status" value="1"/>
</dbReference>
<comment type="caution">
    <text evidence="11">The sequence shown here is derived from an EMBL/GenBank/DDBJ whole genome shotgun (WGS) entry which is preliminary data.</text>
</comment>
<keyword evidence="4" id="KW-0436">Ligase</keyword>
<dbReference type="Gene3D" id="3.30.470.20">
    <property type="entry name" value="ATP-grasp fold, B domain"/>
    <property type="match status" value="1"/>
</dbReference>
<evidence type="ECO:0000256" key="6">
    <source>
        <dbReference type="ARBA" id="ARBA00022755"/>
    </source>
</evidence>